<evidence type="ECO:0000256" key="1">
    <source>
        <dbReference type="ARBA" id="ARBA00006484"/>
    </source>
</evidence>
<name>A0A5N6KRS4_9ROSI</name>
<dbReference type="Pfam" id="PF00106">
    <property type="entry name" value="adh_short"/>
    <property type="match status" value="1"/>
</dbReference>
<evidence type="ECO:0000256" key="2">
    <source>
        <dbReference type="ARBA" id="ARBA00023002"/>
    </source>
</evidence>
<dbReference type="PANTHER" id="PTHR24320">
    <property type="entry name" value="RETINOL DEHYDROGENASE"/>
    <property type="match status" value="1"/>
</dbReference>
<dbReference type="Gene3D" id="3.40.50.720">
    <property type="entry name" value="NAD(P)-binding Rossmann-like Domain"/>
    <property type="match status" value="1"/>
</dbReference>
<accession>A0A5N6KRS4</accession>
<keyword evidence="2" id="KW-0560">Oxidoreductase</keyword>
<proteinExistence type="inferred from homology"/>
<keyword evidence="4" id="KW-1185">Reference proteome</keyword>
<protein>
    <submittedName>
        <fullName evidence="3">Uncharacterized protein</fullName>
    </submittedName>
</protein>
<gene>
    <name evidence="3" type="ORF">FH972_022060</name>
</gene>
<dbReference type="GO" id="GO:0016491">
    <property type="term" value="F:oxidoreductase activity"/>
    <property type="evidence" value="ECO:0007669"/>
    <property type="project" value="UniProtKB-KW"/>
</dbReference>
<dbReference type="SUPFAM" id="SSF51735">
    <property type="entry name" value="NAD(P)-binding Rossmann-fold domains"/>
    <property type="match status" value="1"/>
</dbReference>
<dbReference type="EMBL" id="VIBQ01000010">
    <property type="protein sequence ID" value="KAB8339124.1"/>
    <property type="molecule type" value="Genomic_DNA"/>
</dbReference>
<evidence type="ECO:0000313" key="4">
    <source>
        <dbReference type="Proteomes" id="UP000327013"/>
    </source>
</evidence>
<comment type="caution">
    <text evidence="3">The sequence shown here is derived from an EMBL/GenBank/DDBJ whole genome shotgun (WGS) entry which is preliminary data.</text>
</comment>
<dbReference type="InterPro" id="IPR002347">
    <property type="entry name" value="SDR_fam"/>
</dbReference>
<dbReference type="InterPro" id="IPR036291">
    <property type="entry name" value="NAD(P)-bd_dom_sf"/>
</dbReference>
<dbReference type="PRINTS" id="PR00081">
    <property type="entry name" value="GDHRDH"/>
</dbReference>
<reference evidence="3 4" key="1">
    <citation type="submission" date="2019-06" db="EMBL/GenBank/DDBJ databases">
        <title>A chromosomal-level reference genome of Carpinus fangiana (Coryloideae, Betulaceae).</title>
        <authorList>
            <person name="Yang X."/>
            <person name="Wang Z."/>
            <person name="Zhang L."/>
            <person name="Hao G."/>
            <person name="Liu J."/>
            <person name="Yang Y."/>
        </authorList>
    </citation>
    <scope>NUCLEOTIDE SEQUENCE [LARGE SCALE GENOMIC DNA]</scope>
    <source>
        <strain evidence="3">Cfa_2016G</strain>
        <tissue evidence="3">Leaf</tissue>
    </source>
</reference>
<evidence type="ECO:0000313" key="3">
    <source>
        <dbReference type="EMBL" id="KAB8339124.1"/>
    </source>
</evidence>
<dbReference type="PANTHER" id="PTHR24320:SF272">
    <property type="entry name" value="NAD(P)-BINDING ROSSMANN-FOLD SUPERFAMILY PROTEIN"/>
    <property type="match status" value="1"/>
</dbReference>
<dbReference type="AlphaFoldDB" id="A0A5N6KRS4"/>
<dbReference type="OrthoDB" id="191139at2759"/>
<organism evidence="3 4">
    <name type="scientific">Carpinus fangiana</name>
    <dbReference type="NCBI Taxonomy" id="176857"/>
    <lineage>
        <taxon>Eukaryota</taxon>
        <taxon>Viridiplantae</taxon>
        <taxon>Streptophyta</taxon>
        <taxon>Embryophyta</taxon>
        <taxon>Tracheophyta</taxon>
        <taxon>Spermatophyta</taxon>
        <taxon>Magnoliopsida</taxon>
        <taxon>eudicotyledons</taxon>
        <taxon>Gunneridae</taxon>
        <taxon>Pentapetalae</taxon>
        <taxon>rosids</taxon>
        <taxon>fabids</taxon>
        <taxon>Fagales</taxon>
        <taxon>Betulaceae</taxon>
        <taxon>Carpinus</taxon>
    </lineage>
</organism>
<comment type="similarity">
    <text evidence="1">Belongs to the short-chain dehydrogenases/reductases (SDR) family.</text>
</comment>
<sequence>MSVQGEFPNYVDSVSKVEPVQPILDPPGSYLADHVEANGPNDARPTALKIIRDQKLEGKLEGLVFLITGCTGGLGIETARAIHATGADVYITGRNDELGSKVAAELGAAAVSPKPNGKVEYIHMELDNLESVRAGAENFLKQSGGKCNVLICNAGVMRTPEGITCDGFETQFGTNHLGHFQLFQKLKSALLSSSTPQFNSRAITLSSQGHMWSTINFDNYDLKKSPKGYDPWIAYGQSKTANIYMASEIERRYAGQGLHALAVHPGGIFTGLGKHAMDMIEQIFAHPEVARYSKSVAQGAATTVWAAVAREWEGKGGRYLEDCREAPVWYQQEGAMQWGYAPHAYDKESEQRLWKESLAMIGEQDDLK</sequence>
<dbReference type="Proteomes" id="UP000327013">
    <property type="component" value="Unassembled WGS sequence"/>
</dbReference>